<dbReference type="SUPFAM" id="SSF54928">
    <property type="entry name" value="RNA-binding domain, RBD"/>
    <property type="match status" value="1"/>
</dbReference>
<keyword evidence="1 2" id="KW-0694">RNA-binding</keyword>
<sequence>MSRSSYSAHRGSGPYFIHIENLPKRYTWQDLKDLIRRHAAHGIWTEMAVYPNGQTGGKGYASVQRQDEAIRLYSEWRYFGEQETRLIGTEYLTENLVENRCLTVHLWDISDDPAQFVRCNCASNSQSHPSGARIFQMAAQPGWQRFTPTSPLGAPNPSYPVSPGSGYFSPTMAPPVSAPAPPPTMPQPTFEQLAAWMATMSLDYRNQAHVAQARQVYQTRQAQMQQAYPTYTTGTTGLPTNTTRGLVRTQARGIFVSGLDFKARQKDIERHFRQAGEIVKVELQKDAATGKSKGNATILYTNAEDAMEAIEMFDRKKFMSMQLRVRPDKETTVVAPPPQQASAGASAQRRTTTNMEPTIVNGSQIREAPRKDSAVAFAS</sequence>
<dbReference type="Gene3D" id="3.30.70.330">
    <property type="match status" value="1"/>
</dbReference>
<dbReference type="GO" id="GO:1990904">
    <property type="term" value="C:ribonucleoprotein complex"/>
    <property type="evidence" value="ECO:0007669"/>
    <property type="project" value="TreeGrafter"/>
</dbReference>
<dbReference type="SMART" id="SM00360">
    <property type="entry name" value="RRM"/>
    <property type="match status" value="1"/>
</dbReference>
<dbReference type="PANTHER" id="PTHR23003">
    <property type="entry name" value="RNA RECOGNITION MOTIF RRM DOMAIN CONTAINING PROTEIN"/>
    <property type="match status" value="1"/>
</dbReference>
<dbReference type="PANTHER" id="PTHR23003:SF3">
    <property type="entry name" value="FI21236P1-RELATED"/>
    <property type="match status" value="1"/>
</dbReference>
<organism evidence="5 6">
    <name type="scientific">Pseudocercospora fuligena</name>
    <dbReference type="NCBI Taxonomy" id="685502"/>
    <lineage>
        <taxon>Eukaryota</taxon>
        <taxon>Fungi</taxon>
        <taxon>Dikarya</taxon>
        <taxon>Ascomycota</taxon>
        <taxon>Pezizomycotina</taxon>
        <taxon>Dothideomycetes</taxon>
        <taxon>Dothideomycetidae</taxon>
        <taxon>Mycosphaerellales</taxon>
        <taxon>Mycosphaerellaceae</taxon>
        <taxon>Pseudocercospora</taxon>
    </lineage>
</organism>
<dbReference type="Pfam" id="PF00076">
    <property type="entry name" value="RRM_1"/>
    <property type="match status" value="1"/>
</dbReference>
<evidence type="ECO:0000256" key="1">
    <source>
        <dbReference type="ARBA" id="ARBA00022884"/>
    </source>
</evidence>
<dbReference type="GO" id="GO:0005737">
    <property type="term" value="C:cytoplasm"/>
    <property type="evidence" value="ECO:0007669"/>
    <property type="project" value="TreeGrafter"/>
</dbReference>
<accession>A0A8H6VKK7</accession>
<feature type="domain" description="RRM" evidence="4">
    <location>
        <begin position="252"/>
        <end position="330"/>
    </location>
</feature>
<keyword evidence="6" id="KW-1185">Reference proteome</keyword>
<feature type="region of interest" description="Disordered" evidence="3">
    <location>
        <begin position="329"/>
        <end position="379"/>
    </location>
</feature>
<proteinExistence type="predicted"/>
<dbReference type="GO" id="GO:0003729">
    <property type="term" value="F:mRNA binding"/>
    <property type="evidence" value="ECO:0007669"/>
    <property type="project" value="TreeGrafter"/>
</dbReference>
<dbReference type="PROSITE" id="PS50102">
    <property type="entry name" value="RRM"/>
    <property type="match status" value="1"/>
</dbReference>
<evidence type="ECO:0000256" key="3">
    <source>
        <dbReference type="SAM" id="MobiDB-lite"/>
    </source>
</evidence>
<dbReference type="InterPro" id="IPR012677">
    <property type="entry name" value="Nucleotide-bd_a/b_plait_sf"/>
</dbReference>
<dbReference type="InterPro" id="IPR000504">
    <property type="entry name" value="RRM_dom"/>
</dbReference>
<dbReference type="InterPro" id="IPR035979">
    <property type="entry name" value="RBD_domain_sf"/>
</dbReference>
<evidence type="ECO:0000313" key="6">
    <source>
        <dbReference type="Proteomes" id="UP000660729"/>
    </source>
</evidence>
<dbReference type="Proteomes" id="UP000660729">
    <property type="component" value="Unassembled WGS sequence"/>
</dbReference>
<protein>
    <submittedName>
        <fullName evidence="5">Putative RNA-binding protein</fullName>
    </submittedName>
</protein>
<dbReference type="GO" id="GO:0005634">
    <property type="term" value="C:nucleus"/>
    <property type="evidence" value="ECO:0007669"/>
    <property type="project" value="TreeGrafter"/>
</dbReference>
<gene>
    <name evidence="5" type="ORF">HII31_06991</name>
</gene>
<dbReference type="EMBL" id="JABCIY010000157">
    <property type="protein sequence ID" value="KAF7191489.1"/>
    <property type="molecule type" value="Genomic_DNA"/>
</dbReference>
<dbReference type="CDD" id="cd00590">
    <property type="entry name" value="RRM_SF"/>
    <property type="match status" value="1"/>
</dbReference>
<evidence type="ECO:0000256" key="2">
    <source>
        <dbReference type="PROSITE-ProRule" id="PRU00176"/>
    </source>
</evidence>
<comment type="caution">
    <text evidence="5">The sequence shown here is derived from an EMBL/GenBank/DDBJ whole genome shotgun (WGS) entry which is preliminary data.</text>
</comment>
<evidence type="ECO:0000313" key="5">
    <source>
        <dbReference type="EMBL" id="KAF7191489.1"/>
    </source>
</evidence>
<name>A0A8H6VKK7_9PEZI</name>
<dbReference type="AlphaFoldDB" id="A0A8H6VKK7"/>
<dbReference type="InterPro" id="IPR050374">
    <property type="entry name" value="RRT5_SRSF_SR"/>
</dbReference>
<reference evidence="5" key="1">
    <citation type="submission" date="2020-04" db="EMBL/GenBank/DDBJ databases">
        <title>Draft genome resource of the tomato pathogen Pseudocercospora fuligena.</title>
        <authorList>
            <person name="Zaccaron A."/>
        </authorList>
    </citation>
    <scope>NUCLEOTIDE SEQUENCE</scope>
    <source>
        <strain evidence="5">PF001</strain>
    </source>
</reference>
<evidence type="ECO:0000259" key="4">
    <source>
        <dbReference type="PROSITE" id="PS50102"/>
    </source>
</evidence>
<dbReference type="OrthoDB" id="1049195at2759"/>
<feature type="compositionally biased region" description="Polar residues" evidence="3">
    <location>
        <begin position="349"/>
        <end position="364"/>
    </location>
</feature>